<sequence>MSSIVVYLIAICITLPIPMTVIVYWLTRKITNNKKRSLHVTVNTTTLFYILAVHFTLQTIFEQSFLLYILLLLLCLLSLFVYLQWKYREEVKIRRAWKGFWRFTFLLFSFAYVLLTLYGLTVRVLAL</sequence>
<feature type="transmembrane region" description="Helical" evidence="1">
    <location>
        <begin position="6"/>
        <end position="26"/>
    </location>
</feature>
<dbReference type="Proteomes" id="UP000030401">
    <property type="component" value="Unassembled WGS sequence"/>
</dbReference>
<name>A0A0A5G957_9BACI</name>
<dbReference type="PIRSF" id="PIRSF030092">
    <property type="entry name" value="UCP030092"/>
    <property type="match status" value="1"/>
</dbReference>
<protein>
    <recommendedName>
        <fullName evidence="4">DUF3397 domain-containing protein</fullName>
    </recommendedName>
</protein>
<dbReference type="STRING" id="1385512.N784_07720"/>
<evidence type="ECO:0008006" key="4">
    <source>
        <dbReference type="Google" id="ProtNLM"/>
    </source>
</evidence>
<gene>
    <name evidence="2" type="ORF">N784_07720</name>
</gene>
<evidence type="ECO:0000313" key="3">
    <source>
        <dbReference type="Proteomes" id="UP000030401"/>
    </source>
</evidence>
<feature type="transmembrane region" description="Helical" evidence="1">
    <location>
        <begin position="103"/>
        <end position="126"/>
    </location>
</feature>
<feature type="transmembrane region" description="Helical" evidence="1">
    <location>
        <begin position="63"/>
        <end position="83"/>
    </location>
</feature>
<evidence type="ECO:0000256" key="1">
    <source>
        <dbReference type="SAM" id="Phobius"/>
    </source>
</evidence>
<dbReference type="eggNOG" id="ENOG5033HF9">
    <property type="taxonomic scope" value="Bacteria"/>
</dbReference>
<accession>A0A0A5G957</accession>
<comment type="caution">
    <text evidence="2">The sequence shown here is derived from an EMBL/GenBank/DDBJ whole genome shotgun (WGS) entry which is preliminary data.</text>
</comment>
<proteinExistence type="predicted"/>
<reference evidence="2 3" key="1">
    <citation type="submission" date="2013-08" db="EMBL/GenBank/DDBJ databases">
        <authorList>
            <person name="Huang J."/>
            <person name="Wang G."/>
        </authorList>
    </citation>
    <scope>NUCLEOTIDE SEQUENCE [LARGE SCALE GENOMIC DNA]</scope>
    <source>
        <strain evidence="2 3">JSM 072002</strain>
    </source>
</reference>
<dbReference type="RefSeq" id="WP_036832182.1">
    <property type="nucleotide sequence ID" value="NZ_AVPG01000002.1"/>
</dbReference>
<dbReference type="Pfam" id="PF11877">
    <property type="entry name" value="DUF3397"/>
    <property type="match status" value="1"/>
</dbReference>
<dbReference type="EMBL" id="AVPG01000002">
    <property type="protein sequence ID" value="KGX88549.1"/>
    <property type="molecule type" value="Genomic_DNA"/>
</dbReference>
<keyword evidence="1" id="KW-0472">Membrane</keyword>
<dbReference type="InterPro" id="IPR024515">
    <property type="entry name" value="DUF3397"/>
</dbReference>
<dbReference type="InterPro" id="IPR016945">
    <property type="entry name" value="UCP030092"/>
</dbReference>
<dbReference type="AlphaFoldDB" id="A0A0A5G957"/>
<keyword evidence="3" id="KW-1185">Reference proteome</keyword>
<feature type="transmembrane region" description="Helical" evidence="1">
    <location>
        <begin position="38"/>
        <end position="57"/>
    </location>
</feature>
<dbReference type="OrthoDB" id="2353183at2"/>
<organism evidence="2 3">
    <name type="scientific">Pontibacillus litoralis JSM 072002</name>
    <dbReference type="NCBI Taxonomy" id="1385512"/>
    <lineage>
        <taxon>Bacteria</taxon>
        <taxon>Bacillati</taxon>
        <taxon>Bacillota</taxon>
        <taxon>Bacilli</taxon>
        <taxon>Bacillales</taxon>
        <taxon>Bacillaceae</taxon>
        <taxon>Pontibacillus</taxon>
    </lineage>
</organism>
<evidence type="ECO:0000313" key="2">
    <source>
        <dbReference type="EMBL" id="KGX88549.1"/>
    </source>
</evidence>
<keyword evidence="1" id="KW-1133">Transmembrane helix</keyword>
<keyword evidence="1" id="KW-0812">Transmembrane</keyword>